<gene>
    <name evidence="1" type="ORF">I4F81_001387</name>
</gene>
<reference evidence="1" key="1">
    <citation type="submission" date="2019-11" db="EMBL/GenBank/DDBJ databases">
        <title>Nori genome reveals adaptations in red seaweeds to the harsh intertidal environment.</title>
        <authorList>
            <person name="Wang D."/>
            <person name="Mao Y."/>
        </authorList>
    </citation>
    <scope>NUCLEOTIDE SEQUENCE</scope>
    <source>
        <tissue evidence="1">Gametophyte</tissue>
    </source>
</reference>
<proteinExistence type="predicted"/>
<protein>
    <submittedName>
        <fullName evidence="1">Uncharacterized protein</fullName>
    </submittedName>
</protein>
<organism evidence="1 2">
    <name type="scientific">Pyropia yezoensis</name>
    <name type="common">Susabi-nori</name>
    <name type="synonym">Porphyra yezoensis</name>
    <dbReference type="NCBI Taxonomy" id="2788"/>
    <lineage>
        <taxon>Eukaryota</taxon>
        <taxon>Rhodophyta</taxon>
        <taxon>Bangiophyceae</taxon>
        <taxon>Bangiales</taxon>
        <taxon>Bangiaceae</taxon>
        <taxon>Pyropia</taxon>
    </lineage>
</organism>
<dbReference type="Proteomes" id="UP000798662">
    <property type="component" value="Chromosome 1"/>
</dbReference>
<name>A0ACC3BLU3_PYRYE</name>
<keyword evidence="2" id="KW-1185">Reference proteome</keyword>
<accession>A0ACC3BLU3</accession>
<evidence type="ECO:0000313" key="1">
    <source>
        <dbReference type="EMBL" id="KAK1858787.1"/>
    </source>
</evidence>
<comment type="caution">
    <text evidence="1">The sequence shown here is derived from an EMBL/GenBank/DDBJ whole genome shotgun (WGS) entry which is preliminary data.</text>
</comment>
<sequence length="309" mass="32452">MVGARPCRTRRHRRGKGGTGGGGMVAQWPEVGAYLPPREAATPSPAVNAGTRRLPNPARPRPGSARWRRRHGGGGQPAPPLFPTHLRGRPAARGCAPAAATGGAPPPLPAPASPPPHAPAHTHTRQWQRGHRRRTPSADGPTHLPQSPPGAGGRASLLHIPCAPTPPVPLHSAREPRDTSGGCAREGPAAATNSRPAWSQPSSSPRPPKLSSGGWDPLWGGPPGPRGRTPAGRSSARRRDANGSPRWAIRRRRGGVSKRKRGPAPLPPARPSRCCPPSALCHWPRPLHHRRPILVVIVDGHDGQAGDGL</sequence>
<dbReference type="EMBL" id="CM020618">
    <property type="protein sequence ID" value="KAK1858787.1"/>
    <property type="molecule type" value="Genomic_DNA"/>
</dbReference>
<evidence type="ECO:0000313" key="2">
    <source>
        <dbReference type="Proteomes" id="UP000798662"/>
    </source>
</evidence>